<evidence type="ECO:0000256" key="7">
    <source>
        <dbReference type="ARBA" id="ARBA00023125"/>
    </source>
</evidence>
<dbReference type="InterPro" id="IPR000210">
    <property type="entry name" value="BTB/POZ_dom"/>
</dbReference>
<dbReference type="Proteomes" id="UP000515161">
    <property type="component" value="Unplaced"/>
</dbReference>
<keyword evidence="6" id="KW-0805">Transcription regulation</keyword>
<evidence type="ECO:0000256" key="8">
    <source>
        <dbReference type="ARBA" id="ARBA00023163"/>
    </source>
</evidence>
<proteinExistence type="predicted"/>
<comment type="subcellular location">
    <subcellularLocation>
        <location evidence="1">Nucleus</location>
    </subcellularLocation>
</comment>
<dbReference type="PANTHER" id="PTHR46105:SF5">
    <property type="entry name" value="ZINC FINGER AND BTB DOMAIN-CONTAINING PROTEIN 44 ISOFORM X1"/>
    <property type="match status" value="1"/>
</dbReference>
<dbReference type="PROSITE" id="PS50097">
    <property type="entry name" value="BTB"/>
    <property type="match status" value="1"/>
</dbReference>
<accession>A0A6P8VCW6</accession>
<evidence type="ECO:0000256" key="9">
    <source>
        <dbReference type="ARBA" id="ARBA00023242"/>
    </source>
</evidence>
<keyword evidence="4" id="KW-0863">Zinc-finger</keyword>
<dbReference type="GO" id="GO:0000978">
    <property type="term" value="F:RNA polymerase II cis-regulatory region sequence-specific DNA binding"/>
    <property type="evidence" value="ECO:0007669"/>
    <property type="project" value="TreeGrafter"/>
</dbReference>
<dbReference type="PANTHER" id="PTHR46105">
    <property type="entry name" value="AGAP004733-PA"/>
    <property type="match status" value="1"/>
</dbReference>
<keyword evidence="9" id="KW-0539">Nucleus</keyword>
<gene>
    <name evidence="12" type="primary">LOC117556712</name>
</gene>
<dbReference type="GeneID" id="117556712"/>
<keyword evidence="7" id="KW-0238">DNA-binding</keyword>
<keyword evidence="8" id="KW-0804">Transcription</keyword>
<dbReference type="GO" id="GO:0008270">
    <property type="term" value="F:zinc ion binding"/>
    <property type="evidence" value="ECO:0007669"/>
    <property type="project" value="UniProtKB-KW"/>
</dbReference>
<dbReference type="Pfam" id="PF00651">
    <property type="entry name" value="BTB"/>
    <property type="match status" value="1"/>
</dbReference>
<dbReference type="GO" id="GO:0000981">
    <property type="term" value="F:DNA-binding transcription factor activity, RNA polymerase II-specific"/>
    <property type="evidence" value="ECO:0007669"/>
    <property type="project" value="TreeGrafter"/>
</dbReference>
<evidence type="ECO:0000256" key="6">
    <source>
        <dbReference type="ARBA" id="ARBA00023015"/>
    </source>
</evidence>
<organism evidence="11 12">
    <name type="scientific">Gymnodraco acuticeps</name>
    <name type="common">Antarctic dragonfish</name>
    <dbReference type="NCBI Taxonomy" id="8218"/>
    <lineage>
        <taxon>Eukaryota</taxon>
        <taxon>Metazoa</taxon>
        <taxon>Chordata</taxon>
        <taxon>Craniata</taxon>
        <taxon>Vertebrata</taxon>
        <taxon>Euteleostomi</taxon>
        <taxon>Actinopterygii</taxon>
        <taxon>Neopterygii</taxon>
        <taxon>Teleostei</taxon>
        <taxon>Neoteleostei</taxon>
        <taxon>Acanthomorphata</taxon>
        <taxon>Eupercaria</taxon>
        <taxon>Perciformes</taxon>
        <taxon>Notothenioidei</taxon>
        <taxon>Bathydraconidae</taxon>
        <taxon>Gymnodraco</taxon>
    </lineage>
</organism>
<evidence type="ECO:0000256" key="1">
    <source>
        <dbReference type="ARBA" id="ARBA00004123"/>
    </source>
</evidence>
<dbReference type="AlphaFoldDB" id="A0A6P8VCW6"/>
<evidence type="ECO:0000256" key="2">
    <source>
        <dbReference type="ARBA" id="ARBA00022723"/>
    </source>
</evidence>
<name>A0A6P8VCW6_GYMAC</name>
<evidence type="ECO:0000256" key="5">
    <source>
        <dbReference type="ARBA" id="ARBA00022833"/>
    </source>
</evidence>
<dbReference type="RefSeq" id="XP_034088099.1">
    <property type="nucleotide sequence ID" value="XM_034232208.1"/>
</dbReference>
<evidence type="ECO:0000313" key="12">
    <source>
        <dbReference type="RefSeq" id="XP_034088099.1"/>
    </source>
</evidence>
<keyword evidence="11" id="KW-1185">Reference proteome</keyword>
<evidence type="ECO:0000313" key="11">
    <source>
        <dbReference type="Proteomes" id="UP000515161"/>
    </source>
</evidence>
<dbReference type="InterPro" id="IPR011333">
    <property type="entry name" value="SKP1/BTB/POZ_sf"/>
</dbReference>
<evidence type="ECO:0000256" key="4">
    <source>
        <dbReference type="ARBA" id="ARBA00022771"/>
    </source>
</evidence>
<sequence length="121" mass="12940">MQAAPCAWGASIHAASLLTSLNLQREQGQFCDVVLRPKQDPGELYPAHRCVLAASSPVLASILLSTGALVELQALCLSDSVLPLLYTSFIPGICHTLAASTSITTCSLLPATFRWMVCRRL</sequence>
<protein>
    <submittedName>
        <fullName evidence="12">Zinc finger and BTB domain-containing protein 20-like isoform X2</fullName>
    </submittedName>
</protein>
<feature type="domain" description="BTB" evidence="10">
    <location>
        <begin position="31"/>
        <end position="63"/>
    </location>
</feature>
<keyword evidence="5" id="KW-0862">Zinc</keyword>
<evidence type="ECO:0000259" key="10">
    <source>
        <dbReference type="PROSITE" id="PS50097"/>
    </source>
</evidence>
<keyword evidence="3" id="KW-0677">Repeat</keyword>
<evidence type="ECO:0000256" key="3">
    <source>
        <dbReference type="ARBA" id="ARBA00022737"/>
    </source>
</evidence>
<dbReference type="InterPro" id="IPR050457">
    <property type="entry name" value="ZnFinger_BTB_dom_contain"/>
</dbReference>
<dbReference type="Gene3D" id="3.30.710.10">
    <property type="entry name" value="Potassium Channel Kv1.1, Chain A"/>
    <property type="match status" value="1"/>
</dbReference>
<reference evidence="12" key="1">
    <citation type="submission" date="2025-08" db="UniProtKB">
        <authorList>
            <consortium name="RefSeq"/>
        </authorList>
    </citation>
    <scope>IDENTIFICATION</scope>
</reference>
<dbReference type="SUPFAM" id="SSF54695">
    <property type="entry name" value="POZ domain"/>
    <property type="match status" value="1"/>
</dbReference>
<keyword evidence="2" id="KW-0479">Metal-binding</keyword>
<dbReference type="GO" id="GO:0005634">
    <property type="term" value="C:nucleus"/>
    <property type="evidence" value="ECO:0007669"/>
    <property type="project" value="UniProtKB-SubCell"/>
</dbReference>